<keyword evidence="2" id="KW-1185">Reference proteome</keyword>
<dbReference type="InterPro" id="IPR001753">
    <property type="entry name" value="Enoyl-CoA_hydra/iso"/>
</dbReference>
<dbReference type="AlphaFoldDB" id="A0A2I2KZH8"/>
<organism evidence="1 2">
    <name type="scientific">Frankia canadensis</name>
    <dbReference type="NCBI Taxonomy" id="1836972"/>
    <lineage>
        <taxon>Bacteria</taxon>
        <taxon>Bacillati</taxon>
        <taxon>Actinomycetota</taxon>
        <taxon>Actinomycetes</taxon>
        <taxon>Frankiales</taxon>
        <taxon>Frankiaceae</taxon>
        <taxon>Frankia</taxon>
    </lineage>
</organism>
<dbReference type="Gene3D" id="3.90.226.10">
    <property type="entry name" value="2-enoyl-CoA Hydratase, Chain A, domain 1"/>
    <property type="match status" value="1"/>
</dbReference>
<name>A0A2I2KZH8_9ACTN</name>
<dbReference type="GO" id="GO:0006635">
    <property type="term" value="P:fatty acid beta-oxidation"/>
    <property type="evidence" value="ECO:0007669"/>
    <property type="project" value="TreeGrafter"/>
</dbReference>
<proteinExistence type="predicted"/>
<dbReference type="InterPro" id="IPR029045">
    <property type="entry name" value="ClpP/crotonase-like_dom_sf"/>
</dbReference>
<dbReference type="GO" id="GO:0016853">
    <property type="term" value="F:isomerase activity"/>
    <property type="evidence" value="ECO:0007669"/>
    <property type="project" value="UniProtKB-KW"/>
</dbReference>
<reference evidence="1 2" key="1">
    <citation type="submission" date="2017-06" db="EMBL/GenBank/DDBJ databases">
        <authorList>
            <person name="Kim H.J."/>
            <person name="Triplett B.A."/>
        </authorList>
    </citation>
    <scope>NUCLEOTIDE SEQUENCE [LARGE SCALE GENOMIC DNA]</scope>
    <source>
        <strain evidence="1">FRACA_ARgP5</strain>
    </source>
</reference>
<evidence type="ECO:0000313" key="2">
    <source>
        <dbReference type="Proteomes" id="UP000234331"/>
    </source>
</evidence>
<protein>
    <submittedName>
        <fullName evidence="1">Enoyl-CoA hydratase/isomerase family protein</fullName>
    </submittedName>
</protein>
<evidence type="ECO:0000313" key="1">
    <source>
        <dbReference type="EMBL" id="SNQ51068.1"/>
    </source>
</evidence>
<dbReference type="Pfam" id="PF00378">
    <property type="entry name" value="ECH_1"/>
    <property type="match status" value="1"/>
</dbReference>
<dbReference type="PANTHER" id="PTHR11941:SF54">
    <property type="entry name" value="ENOYL-COA HYDRATASE, MITOCHONDRIAL"/>
    <property type="match status" value="1"/>
</dbReference>
<gene>
    <name evidence="1" type="ORF">FRACA_60054</name>
</gene>
<dbReference type="RefSeq" id="WP_101834736.1">
    <property type="nucleotide sequence ID" value="NZ_FZMO01000525.1"/>
</dbReference>
<sequence length="272" mass="29137">MGYEGYASLEVRVTEGVAFVVIDHPPINLLDLALVTELDRFNTEVRADDTVRVIVFASANPEFFLAHGDMRLIVDAGALQEYMAGPGMSLHQRYRSLPQVTIAAVSGRVRGGGNEFLSSLDMRFAASERAWFGQPEVSLGILPGGGGTQFLPRLAGRARALELILGADVIDAETAQHYGLVNRALPAQELDGFVARLALRIASYPRAAVTAATKAVDAASLPLEEGLAVEGELLLSLFTSPTAVQRSTDLLAAGAQTRDGELDLENLIERHL</sequence>
<keyword evidence="1" id="KW-0413">Isomerase</keyword>
<dbReference type="SUPFAM" id="SSF52096">
    <property type="entry name" value="ClpP/crotonase"/>
    <property type="match status" value="1"/>
</dbReference>
<dbReference type="EMBL" id="FZMO01000525">
    <property type="protein sequence ID" value="SNQ51068.1"/>
    <property type="molecule type" value="Genomic_DNA"/>
</dbReference>
<dbReference type="CDD" id="cd06558">
    <property type="entry name" value="crotonase-like"/>
    <property type="match status" value="1"/>
</dbReference>
<dbReference type="OrthoDB" id="9775794at2"/>
<dbReference type="Proteomes" id="UP000234331">
    <property type="component" value="Unassembled WGS sequence"/>
</dbReference>
<dbReference type="PANTHER" id="PTHR11941">
    <property type="entry name" value="ENOYL-COA HYDRATASE-RELATED"/>
    <property type="match status" value="1"/>
</dbReference>
<accession>A0A2I2KZH8</accession>